<keyword evidence="2" id="KW-0378">Hydrolase</keyword>
<organism evidence="2">
    <name type="scientific">Ixodes ricinus</name>
    <name type="common">Common tick</name>
    <name type="synonym">Acarus ricinus</name>
    <dbReference type="NCBI Taxonomy" id="34613"/>
    <lineage>
        <taxon>Eukaryota</taxon>
        <taxon>Metazoa</taxon>
        <taxon>Ecdysozoa</taxon>
        <taxon>Arthropoda</taxon>
        <taxon>Chelicerata</taxon>
        <taxon>Arachnida</taxon>
        <taxon>Acari</taxon>
        <taxon>Parasitiformes</taxon>
        <taxon>Ixodida</taxon>
        <taxon>Ixodoidea</taxon>
        <taxon>Ixodidae</taxon>
        <taxon>Ixodinae</taxon>
        <taxon>Ixodes</taxon>
    </lineage>
</organism>
<dbReference type="InterPro" id="IPR001563">
    <property type="entry name" value="Peptidase_S10"/>
</dbReference>
<evidence type="ECO:0000313" key="2">
    <source>
        <dbReference type="EMBL" id="JAA67605.1"/>
    </source>
</evidence>
<dbReference type="InterPro" id="IPR029058">
    <property type="entry name" value="AB_hydrolase_fold"/>
</dbReference>
<dbReference type="InterPro" id="IPR033124">
    <property type="entry name" value="Ser_caboxypep_his_AS"/>
</dbReference>
<dbReference type="PROSITE" id="PS00560">
    <property type="entry name" value="CARBOXYPEPT_SER_HIS"/>
    <property type="match status" value="1"/>
</dbReference>
<dbReference type="AlphaFoldDB" id="A0A0K8R915"/>
<dbReference type="GO" id="GO:0006508">
    <property type="term" value="P:proteolysis"/>
    <property type="evidence" value="ECO:0007669"/>
    <property type="project" value="InterPro"/>
</dbReference>
<dbReference type="GO" id="GO:0004185">
    <property type="term" value="F:serine-type carboxypeptidase activity"/>
    <property type="evidence" value="ECO:0007669"/>
    <property type="project" value="InterPro"/>
</dbReference>
<sequence>MDRSRELMLKSLNRTLTTPNLRLEPPCVDEETVIRYFNREDVKVALHVDKSPLTWSTCSDVLKYESQYETMRPVVKELVDSGTLKTLIYNGDVDMACNFLGDEWFVNTLGYAPTSTYKPWKHGKQVAGFFQTYEGNLTFVTIKGSGHMVPQDKPAHALQMISNFLFGTPF</sequence>
<name>A0A0K8R915_IXORI</name>
<evidence type="ECO:0000256" key="1">
    <source>
        <dbReference type="ARBA" id="ARBA00009431"/>
    </source>
</evidence>
<dbReference type="Pfam" id="PF00450">
    <property type="entry name" value="Peptidase_S10"/>
    <property type="match status" value="1"/>
</dbReference>
<dbReference type="Gene3D" id="3.40.50.1820">
    <property type="entry name" value="alpha/beta hydrolase"/>
    <property type="match status" value="1"/>
</dbReference>
<dbReference type="EMBL" id="GADI01006203">
    <property type="protein sequence ID" value="JAA67605.1"/>
    <property type="molecule type" value="mRNA"/>
</dbReference>
<reference evidence="2" key="1">
    <citation type="submission" date="2012-12" db="EMBL/GenBank/DDBJ databases">
        <title>Identification and characterization of a phenylalanine ammonia-lyase gene family in Isatis indigotica Fort.</title>
        <authorList>
            <person name="Liu Q."/>
            <person name="Chen J."/>
            <person name="Zhou X."/>
            <person name="Di P."/>
            <person name="Xiao Y."/>
            <person name="Xuan H."/>
            <person name="Zhang L."/>
            <person name="Chen W."/>
        </authorList>
    </citation>
    <scope>NUCLEOTIDE SEQUENCE</scope>
    <source>
        <tissue evidence="2">Salivary gland</tissue>
    </source>
</reference>
<keyword evidence="2" id="KW-0121">Carboxypeptidase</keyword>
<accession>A0A0K8R915</accession>
<protein>
    <submittedName>
        <fullName evidence="2">Putative serine carboxypeptidase</fullName>
    </submittedName>
</protein>
<comment type="similarity">
    <text evidence="1">Belongs to the peptidase S10 family.</text>
</comment>
<keyword evidence="2" id="KW-0645">Protease</keyword>
<proteinExistence type="evidence at transcript level"/>
<dbReference type="SUPFAM" id="SSF53474">
    <property type="entry name" value="alpha/beta-Hydrolases"/>
    <property type="match status" value="1"/>
</dbReference>
<dbReference type="PANTHER" id="PTHR11802:SF201">
    <property type="entry name" value="CARBOXYPEPTIDASE"/>
    <property type="match status" value="1"/>
</dbReference>
<dbReference type="PANTHER" id="PTHR11802">
    <property type="entry name" value="SERINE PROTEASE FAMILY S10 SERINE CARBOXYPEPTIDASE"/>
    <property type="match status" value="1"/>
</dbReference>